<reference evidence="2" key="1">
    <citation type="journal article" date="2022" name="Mol. Ecol. Resour.">
        <title>The genomes of chicory, endive, great burdock and yacon provide insights into Asteraceae palaeo-polyploidization history and plant inulin production.</title>
        <authorList>
            <person name="Fan W."/>
            <person name="Wang S."/>
            <person name="Wang H."/>
            <person name="Wang A."/>
            <person name="Jiang F."/>
            <person name="Liu H."/>
            <person name="Zhao H."/>
            <person name="Xu D."/>
            <person name="Zhang Y."/>
        </authorList>
    </citation>
    <scope>NUCLEOTIDE SEQUENCE [LARGE SCALE GENOMIC DNA]</scope>
    <source>
        <strain evidence="2">cv. Yunnan</strain>
    </source>
</reference>
<dbReference type="Proteomes" id="UP001056120">
    <property type="component" value="Linkage Group LG16"/>
</dbReference>
<proteinExistence type="predicted"/>
<dbReference type="EMBL" id="CM042033">
    <property type="protein sequence ID" value="KAI3774449.1"/>
    <property type="molecule type" value="Genomic_DNA"/>
</dbReference>
<keyword evidence="2" id="KW-1185">Reference proteome</keyword>
<comment type="caution">
    <text evidence="1">The sequence shown here is derived from an EMBL/GenBank/DDBJ whole genome shotgun (WGS) entry which is preliminary data.</text>
</comment>
<protein>
    <submittedName>
        <fullName evidence="1">Uncharacterized protein</fullName>
    </submittedName>
</protein>
<sequence length="104" mass="11983">MEPLQGVHFRTQVQGLERQLAHKDQEITAPIATKKGDTTTYVDIGNIRIEKIVDDDDQGEVYGSQDQAIEEEMFDKEEEEEEEEEGEQDDNDVSDEALYKLYDD</sequence>
<gene>
    <name evidence="1" type="ORF">L1987_49005</name>
</gene>
<accession>A0ACB9FT99</accession>
<organism evidence="1 2">
    <name type="scientific">Smallanthus sonchifolius</name>
    <dbReference type="NCBI Taxonomy" id="185202"/>
    <lineage>
        <taxon>Eukaryota</taxon>
        <taxon>Viridiplantae</taxon>
        <taxon>Streptophyta</taxon>
        <taxon>Embryophyta</taxon>
        <taxon>Tracheophyta</taxon>
        <taxon>Spermatophyta</taxon>
        <taxon>Magnoliopsida</taxon>
        <taxon>eudicotyledons</taxon>
        <taxon>Gunneridae</taxon>
        <taxon>Pentapetalae</taxon>
        <taxon>asterids</taxon>
        <taxon>campanulids</taxon>
        <taxon>Asterales</taxon>
        <taxon>Asteraceae</taxon>
        <taxon>Asteroideae</taxon>
        <taxon>Heliantheae alliance</taxon>
        <taxon>Millerieae</taxon>
        <taxon>Smallanthus</taxon>
    </lineage>
</organism>
<name>A0ACB9FT99_9ASTR</name>
<evidence type="ECO:0000313" key="2">
    <source>
        <dbReference type="Proteomes" id="UP001056120"/>
    </source>
</evidence>
<evidence type="ECO:0000313" key="1">
    <source>
        <dbReference type="EMBL" id="KAI3774449.1"/>
    </source>
</evidence>
<reference evidence="1 2" key="2">
    <citation type="journal article" date="2022" name="Mol. Ecol. Resour.">
        <title>The genomes of chicory, endive, great burdock and yacon provide insights into Asteraceae paleo-polyploidization history and plant inulin production.</title>
        <authorList>
            <person name="Fan W."/>
            <person name="Wang S."/>
            <person name="Wang H."/>
            <person name="Wang A."/>
            <person name="Jiang F."/>
            <person name="Liu H."/>
            <person name="Zhao H."/>
            <person name="Xu D."/>
            <person name="Zhang Y."/>
        </authorList>
    </citation>
    <scope>NUCLEOTIDE SEQUENCE [LARGE SCALE GENOMIC DNA]</scope>
    <source>
        <strain evidence="2">cv. Yunnan</strain>
        <tissue evidence="1">Leaves</tissue>
    </source>
</reference>